<reference evidence="6 7" key="1">
    <citation type="submission" date="2017-05" db="EMBL/GenBank/DDBJ databases">
        <title>Full genome sequence of Pseudorhodoplanes sinuspersici.</title>
        <authorList>
            <person name="Dastgheib S.M.M."/>
            <person name="Shavandi M."/>
            <person name="Tirandaz H."/>
        </authorList>
    </citation>
    <scope>NUCLEOTIDE SEQUENCE [LARGE SCALE GENOMIC DNA]</scope>
    <source>
        <strain evidence="6 7">RIPI110</strain>
    </source>
</reference>
<dbReference type="Proteomes" id="UP000194137">
    <property type="component" value="Chromosome"/>
</dbReference>
<evidence type="ECO:0000256" key="1">
    <source>
        <dbReference type="ARBA" id="ARBA00009405"/>
    </source>
</evidence>
<evidence type="ECO:0000256" key="5">
    <source>
        <dbReference type="RuleBase" id="RU003523"/>
    </source>
</evidence>
<dbReference type="InterPro" id="IPR043594">
    <property type="entry name" value="HMGL"/>
</dbReference>
<dbReference type="STRING" id="1235591.CAK95_17090"/>
<keyword evidence="2 5" id="KW-0808">Transferase</keyword>
<dbReference type="CDD" id="cd07938">
    <property type="entry name" value="DRE_TIM_HMGL"/>
    <property type="match status" value="1"/>
</dbReference>
<dbReference type="RefSeq" id="WP_086088996.1">
    <property type="nucleotide sequence ID" value="NZ_CP021112.1"/>
</dbReference>
<protein>
    <submittedName>
        <fullName evidence="6">Hydroxymethylglutaryl-CoA lyase</fullName>
    </submittedName>
</protein>
<evidence type="ECO:0000256" key="2">
    <source>
        <dbReference type="ARBA" id="ARBA00022679"/>
    </source>
</evidence>
<dbReference type="NCBIfam" id="NF004283">
    <property type="entry name" value="PRK05692.1"/>
    <property type="match status" value="1"/>
</dbReference>
<sequence>MSAARTIDVSEVGLRDGLQIERTMIPAEQKIALIDTLSKTGLKKIEITGFAHPKVIPQLADAETVAAGIKREPGVRYAAFVPNARGAERAIKAGIDDLKAGVAVSDSFNRLNVRMTTEEGMKATDEIAAATKGTQSRLVGMIATAFGCPYEGEVSRDRMHRMMDQLLGHDAPIIYLADTTGVANPDRIRRTIEDLNKHFPDATLGLHLHNTRGLGIANALAGLDCGIRHFEGSIGGLGGCPFAPRAVGNICTEDFVHMAHEMGIDTGIDLDALIDAARMAQEMLGRTLPGMVMKSGKASELHAMDAQRVKVD</sequence>
<evidence type="ECO:0000256" key="4">
    <source>
        <dbReference type="ARBA" id="ARBA00023239"/>
    </source>
</evidence>
<dbReference type="EMBL" id="CP021112">
    <property type="protein sequence ID" value="ARQ00600.1"/>
    <property type="molecule type" value="Genomic_DNA"/>
</dbReference>
<keyword evidence="3" id="KW-0479">Metal-binding</keyword>
<dbReference type="PROSITE" id="PS50991">
    <property type="entry name" value="PYR_CT"/>
    <property type="match status" value="1"/>
</dbReference>
<dbReference type="SUPFAM" id="SSF51569">
    <property type="entry name" value="Aldolase"/>
    <property type="match status" value="1"/>
</dbReference>
<dbReference type="GO" id="GO:0006552">
    <property type="term" value="P:L-leucine catabolic process"/>
    <property type="evidence" value="ECO:0007669"/>
    <property type="project" value="TreeGrafter"/>
</dbReference>
<dbReference type="KEGG" id="psin:CAK95_17090"/>
<dbReference type="InterPro" id="IPR002034">
    <property type="entry name" value="AIPM/Hcit_synth_CS"/>
</dbReference>
<gene>
    <name evidence="6" type="ORF">CAK95_17090</name>
</gene>
<comment type="similarity">
    <text evidence="5">Belongs to the alpha-IPM synthase/homocitrate synthase family.</text>
</comment>
<dbReference type="GO" id="GO:0046912">
    <property type="term" value="F:acyltransferase activity, acyl groups converted into alkyl on transfer"/>
    <property type="evidence" value="ECO:0007669"/>
    <property type="project" value="InterPro"/>
</dbReference>
<dbReference type="GO" id="GO:0046951">
    <property type="term" value="P:ketone body biosynthetic process"/>
    <property type="evidence" value="ECO:0007669"/>
    <property type="project" value="TreeGrafter"/>
</dbReference>
<evidence type="ECO:0000313" key="6">
    <source>
        <dbReference type="EMBL" id="ARQ00600.1"/>
    </source>
</evidence>
<dbReference type="Pfam" id="PF00682">
    <property type="entry name" value="HMGL-like"/>
    <property type="match status" value="1"/>
</dbReference>
<accession>A0A1W6ZTB9</accession>
<keyword evidence="7" id="KW-1185">Reference proteome</keyword>
<comment type="similarity">
    <text evidence="1">Belongs to the HMG-CoA lyase family.</text>
</comment>
<organism evidence="6 7">
    <name type="scientific">Pseudorhodoplanes sinuspersici</name>
    <dbReference type="NCBI Taxonomy" id="1235591"/>
    <lineage>
        <taxon>Bacteria</taxon>
        <taxon>Pseudomonadati</taxon>
        <taxon>Pseudomonadota</taxon>
        <taxon>Alphaproteobacteria</taxon>
        <taxon>Hyphomicrobiales</taxon>
        <taxon>Pseudorhodoplanes</taxon>
    </lineage>
</organism>
<dbReference type="Gene3D" id="3.20.20.70">
    <property type="entry name" value="Aldolase class I"/>
    <property type="match status" value="1"/>
</dbReference>
<keyword evidence="4 6" id="KW-0456">Lyase</keyword>
<dbReference type="GO" id="GO:0004419">
    <property type="term" value="F:hydroxymethylglutaryl-CoA lyase activity"/>
    <property type="evidence" value="ECO:0007669"/>
    <property type="project" value="TreeGrafter"/>
</dbReference>
<dbReference type="InterPro" id="IPR013785">
    <property type="entry name" value="Aldolase_TIM"/>
</dbReference>
<evidence type="ECO:0000256" key="3">
    <source>
        <dbReference type="ARBA" id="ARBA00022723"/>
    </source>
</evidence>
<dbReference type="AlphaFoldDB" id="A0A1W6ZTB9"/>
<dbReference type="PANTHER" id="PTHR42738">
    <property type="entry name" value="HYDROXYMETHYLGLUTARYL-COA LYASE"/>
    <property type="match status" value="1"/>
</dbReference>
<dbReference type="GO" id="GO:0046872">
    <property type="term" value="F:metal ion binding"/>
    <property type="evidence" value="ECO:0007669"/>
    <property type="project" value="UniProtKB-KW"/>
</dbReference>
<proteinExistence type="inferred from homology"/>
<evidence type="ECO:0000313" key="7">
    <source>
        <dbReference type="Proteomes" id="UP000194137"/>
    </source>
</evidence>
<name>A0A1W6ZTB9_9HYPH</name>
<dbReference type="PROSITE" id="PS00815">
    <property type="entry name" value="AIPM_HOMOCIT_SYNTH_1"/>
    <property type="match status" value="1"/>
</dbReference>
<dbReference type="OrthoDB" id="9784013at2"/>
<dbReference type="InterPro" id="IPR000891">
    <property type="entry name" value="PYR_CT"/>
</dbReference>
<dbReference type="PANTHER" id="PTHR42738:SF7">
    <property type="entry name" value="HYDROXYMETHYLGLUTARYL-COA LYASE"/>
    <property type="match status" value="1"/>
</dbReference>